<evidence type="ECO:0000313" key="2">
    <source>
        <dbReference type="EMBL" id="STZ02695.1"/>
    </source>
</evidence>
<protein>
    <recommendedName>
        <fullName evidence="1">DUF306 domain-containing protein</fullName>
    </recommendedName>
</protein>
<evidence type="ECO:0000259" key="1">
    <source>
        <dbReference type="Pfam" id="PF03724"/>
    </source>
</evidence>
<name>A0A378QPB1_9GAMM</name>
<accession>A0A378QPB1</accession>
<proteinExistence type="predicted"/>
<dbReference type="InterPro" id="IPR005184">
    <property type="entry name" value="DUF306_Meta_HslJ"/>
</dbReference>
<organism evidence="2 3">
    <name type="scientific">Moraxella equi</name>
    <dbReference type="NCBI Taxonomy" id="60442"/>
    <lineage>
        <taxon>Bacteria</taxon>
        <taxon>Pseudomonadati</taxon>
        <taxon>Pseudomonadota</taxon>
        <taxon>Gammaproteobacteria</taxon>
        <taxon>Moraxellales</taxon>
        <taxon>Moraxellaceae</taxon>
        <taxon>Moraxella</taxon>
    </lineage>
</organism>
<evidence type="ECO:0000313" key="3">
    <source>
        <dbReference type="Proteomes" id="UP000254618"/>
    </source>
</evidence>
<dbReference type="AlphaFoldDB" id="A0A378QPB1"/>
<dbReference type="InterPro" id="IPR038670">
    <property type="entry name" value="HslJ-like_sf"/>
</dbReference>
<dbReference type="Pfam" id="PF03724">
    <property type="entry name" value="META"/>
    <property type="match status" value="1"/>
</dbReference>
<dbReference type="Gene3D" id="2.40.128.270">
    <property type="match status" value="1"/>
</dbReference>
<sequence length="190" mass="21823">MLLSACTNHNQNSKNTIEHDVNITNISKDNNKPPPALPTNDELLSSLKSNDWQKLALTYENISNQWRLIVVSDINFNNLNLPIVKKDDFILIFEKSVELDNHWMYMPNNCNSMNGEFVLTKTGIKIQGSLPTTEMACSPLHKDLDDNIIHTVILNGDYEIYQKEMQKILKITHNHQYWLFINTVATKPGL</sequence>
<feature type="domain" description="DUF306" evidence="1">
    <location>
        <begin position="105"/>
        <end position="151"/>
    </location>
</feature>
<reference evidence="2 3" key="1">
    <citation type="submission" date="2018-06" db="EMBL/GenBank/DDBJ databases">
        <authorList>
            <consortium name="Pathogen Informatics"/>
            <person name="Doyle S."/>
        </authorList>
    </citation>
    <scope>NUCLEOTIDE SEQUENCE [LARGE SCALE GENOMIC DNA]</scope>
    <source>
        <strain evidence="2 3">NCTC11012</strain>
    </source>
</reference>
<dbReference type="EMBL" id="UGQF01000001">
    <property type="protein sequence ID" value="STZ02695.1"/>
    <property type="molecule type" value="Genomic_DNA"/>
</dbReference>
<dbReference type="Proteomes" id="UP000254618">
    <property type="component" value="Unassembled WGS sequence"/>
</dbReference>
<gene>
    <name evidence="2" type="ORF">NCTC11012_00922</name>
</gene>